<dbReference type="PANTHER" id="PTHR15407:SF28">
    <property type="entry name" value="RIBITOL-5-PHOSPHATE TRANSFERASE FKTN"/>
    <property type="match status" value="1"/>
</dbReference>
<dbReference type="Pfam" id="PF04991">
    <property type="entry name" value="LicD"/>
    <property type="match status" value="2"/>
</dbReference>
<dbReference type="PANTHER" id="PTHR15407">
    <property type="entry name" value="FUKUTIN-RELATED"/>
    <property type="match status" value="1"/>
</dbReference>
<gene>
    <name evidence="7" type="ORF">M011DRAFT_471846</name>
</gene>
<organism evidence="7 8">
    <name type="scientific">Sporormia fimetaria CBS 119925</name>
    <dbReference type="NCBI Taxonomy" id="1340428"/>
    <lineage>
        <taxon>Eukaryota</taxon>
        <taxon>Fungi</taxon>
        <taxon>Dikarya</taxon>
        <taxon>Ascomycota</taxon>
        <taxon>Pezizomycotina</taxon>
        <taxon>Dothideomycetes</taxon>
        <taxon>Pleosporomycetidae</taxon>
        <taxon>Pleosporales</taxon>
        <taxon>Sporormiaceae</taxon>
        <taxon>Sporormia</taxon>
    </lineage>
</organism>
<reference evidence="7" key="1">
    <citation type="journal article" date="2020" name="Stud. Mycol.">
        <title>101 Dothideomycetes genomes: a test case for predicting lifestyles and emergence of pathogens.</title>
        <authorList>
            <person name="Haridas S."/>
            <person name="Albert R."/>
            <person name="Binder M."/>
            <person name="Bloem J."/>
            <person name="Labutti K."/>
            <person name="Salamov A."/>
            <person name="Andreopoulos B."/>
            <person name="Baker S."/>
            <person name="Barry K."/>
            <person name="Bills G."/>
            <person name="Bluhm B."/>
            <person name="Cannon C."/>
            <person name="Castanera R."/>
            <person name="Culley D."/>
            <person name="Daum C."/>
            <person name="Ezra D."/>
            <person name="Gonzalez J."/>
            <person name="Henrissat B."/>
            <person name="Kuo A."/>
            <person name="Liang C."/>
            <person name="Lipzen A."/>
            <person name="Lutzoni F."/>
            <person name="Magnuson J."/>
            <person name="Mondo S."/>
            <person name="Nolan M."/>
            <person name="Ohm R."/>
            <person name="Pangilinan J."/>
            <person name="Park H.-J."/>
            <person name="Ramirez L."/>
            <person name="Alfaro M."/>
            <person name="Sun H."/>
            <person name="Tritt A."/>
            <person name="Yoshinaga Y."/>
            <person name="Zwiers L.-H."/>
            <person name="Turgeon B."/>
            <person name="Goodwin S."/>
            <person name="Spatafora J."/>
            <person name="Crous P."/>
            <person name="Grigoriev I."/>
        </authorList>
    </citation>
    <scope>NUCLEOTIDE SEQUENCE</scope>
    <source>
        <strain evidence="7">CBS 119925</strain>
    </source>
</reference>
<evidence type="ECO:0000256" key="5">
    <source>
        <dbReference type="SAM" id="MobiDB-lite"/>
    </source>
</evidence>
<evidence type="ECO:0000256" key="3">
    <source>
        <dbReference type="ARBA" id="ARBA00022989"/>
    </source>
</evidence>
<keyword evidence="2" id="KW-0812">Transmembrane</keyword>
<sequence>MQAAFSPPIPTPTPEPEPRRDPKENKYFHEPGTDDQLGHYDARFFHGKVTHQERTETQLDMIRAYLKFFQDEGLETWIAHGTLLGWWWNGQRLPWDWDMDVQVSDATLRRLGAHYNQSVHEYSSHNDKREYLLDINSWIWERVPGDGMNIIDARWIDKRNGLFIDITGLSEIKPDTEPGVWSCKHKHRYNVTDLYPLRETVFEGVKAMVPYAYQKHLVVEYGEKALMLREYQGYIARPLRRHWLILADIRGMRGVRSGWL</sequence>
<protein>
    <recommendedName>
        <fullName evidence="6">LicD/FKTN/FKRP nucleotidyltransferase domain-containing protein</fullName>
    </recommendedName>
</protein>
<feature type="compositionally biased region" description="Basic and acidic residues" evidence="5">
    <location>
        <begin position="16"/>
        <end position="35"/>
    </location>
</feature>
<name>A0A6A6UXG2_9PLEO</name>
<accession>A0A6A6UXG2</accession>
<keyword evidence="4" id="KW-0472">Membrane</keyword>
<evidence type="ECO:0000256" key="1">
    <source>
        <dbReference type="ARBA" id="ARBA00004167"/>
    </source>
</evidence>
<feature type="region of interest" description="Disordered" evidence="5">
    <location>
        <begin position="1"/>
        <end position="35"/>
    </location>
</feature>
<proteinExistence type="predicted"/>
<keyword evidence="8" id="KW-1185">Reference proteome</keyword>
<feature type="domain" description="LicD/FKTN/FKRP nucleotidyltransferase" evidence="6">
    <location>
        <begin position="184"/>
        <end position="222"/>
    </location>
</feature>
<dbReference type="InterPro" id="IPR009644">
    <property type="entry name" value="FKTN/MNN4/W02B3.4-1"/>
</dbReference>
<evidence type="ECO:0000313" key="8">
    <source>
        <dbReference type="Proteomes" id="UP000799440"/>
    </source>
</evidence>
<dbReference type="Proteomes" id="UP000799440">
    <property type="component" value="Unassembled WGS sequence"/>
</dbReference>
<dbReference type="EMBL" id="MU006602">
    <property type="protein sequence ID" value="KAF2742958.1"/>
    <property type="molecule type" value="Genomic_DNA"/>
</dbReference>
<feature type="domain" description="LicD/FKTN/FKRP nucleotidyltransferase" evidence="6">
    <location>
        <begin position="71"/>
        <end position="173"/>
    </location>
</feature>
<evidence type="ECO:0000313" key="7">
    <source>
        <dbReference type="EMBL" id="KAF2742958.1"/>
    </source>
</evidence>
<comment type="subcellular location">
    <subcellularLocation>
        <location evidence="1">Membrane</location>
        <topology evidence="1">Single-pass membrane protein</topology>
    </subcellularLocation>
</comment>
<evidence type="ECO:0000256" key="2">
    <source>
        <dbReference type="ARBA" id="ARBA00022692"/>
    </source>
</evidence>
<dbReference type="InterPro" id="IPR007074">
    <property type="entry name" value="LicD/FKTN/FKRP_NTP_transf"/>
</dbReference>
<dbReference type="AlphaFoldDB" id="A0A6A6UXG2"/>
<evidence type="ECO:0000256" key="4">
    <source>
        <dbReference type="ARBA" id="ARBA00023136"/>
    </source>
</evidence>
<dbReference type="OrthoDB" id="444255at2759"/>
<dbReference type="GO" id="GO:0009100">
    <property type="term" value="P:glycoprotein metabolic process"/>
    <property type="evidence" value="ECO:0007669"/>
    <property type="project" value="UniProtKB-ARBA"/>
</dbReference>
<dbReference type="GO" id="GO:0016020">
    <property type="term" value="C:membrane"/>
    <property type="evidence" value="ECO:0007669"/>
    <property type="project" value="UniProtKB-SubCell"/>
</dbReference>
<keyword evidence="3" id="KW-1133">Transmembrane helix</keyword>
<evidence type="ECO:0000259" key="6">
    <source>
        <dbReference type="Pfam" id="PF04991"/>
    </source>
</evidence>